<dbReference type="Proteomes" id="UP000054565">
    <property type="component" value="Unassembled WGS sequence"/>
</dbReference>
<evidence type="ECO:0000313" key="2">
    <source>
        <dbReference type="Proteomes" id="UP000054565"/>
    </source>
</evidence>
<gene>
    <name evidence="1" type="ORF">CIRG_00148</name>
</gene>
<sequence length="102" mass="11119">MDGIWQAERLEQQWPVSKQQTGVSSGQHLLIQERQRFLSRGPAASSDLGSTVGFTLGILNDGSDSFYMQSTPMLPKAGRGLHKIYNVGANRRVGLATKACVN</sequence>
<name>A0A0J6XV41_COCIT</name>
<proteinExistence type="predicted"/>
<dbReference type="AlphaFoldDB" id="A0A0J6XV41"/>
<organism evidence="1 2">
    <name type="scientific">Coccidioides immitis RMSCC 2394</name>
    <dbReference type="NCBI Taxonomy" id="404692"/>
    <lineage>
        <taxon>Eukaryota</taxon>
        <taxon>Fungi</taxon>
        <taxon>Dikarya</taxon>
        <taxon>Ascomycota</taxon>
        <taxon>Pezizomycotina</taxon>
        <taxon>Eurotiomycetes</taxon>
        <taxon>Eurotiomycetidae</taxon>
        <taxon>Onygenales</taxon>
        <taxon>Onygenaceae</taxon>
        <taxon>Coccidioides</taxon>
    </lineage>
</organism>
<reference evidence="2" key="1">
    <citation type="journal article" date="2010" name="Genome Res.">
        <title>Population genomic sequencing of Coccidioides fungi reveals recent hybridization and transposon control.</title>
        <authorList>
            <person name="Neafsey D.E."/>
            <person name="Barker B.M."/>
            <person name="Sharpton T.J."/>
            <person name="Stajich J.E."/>
            <person name="Park D.J."/>
            <person name="Whiston E."/>
            <person name="Hung C.-Y."/>
            <person name="McMahan C."/>
            <person name="White J."/>
            <person name="Sykes S."/>
            <person name="Heiman D."/>
            <person name="Young S."/>
            <person name="Zeng Q."/>
            <person name="Abouelleil A."/>
            <person name="Aftuck L."/>
            <person name="Bessette D."/>
            <person name="Brown A."/>
            <person name="FitzGerald M."/>
            <person name="Lui A."/>
            <person name="Macdonald J.P."/>
            <person name="Priest M."/>
            <person name="Orbach M.J."/>
            <person name="Galgiani J.N."/>
            <person name="Kirkland T.N."/>
            <person name="Cole G.T."/>
            <person name="Birren B.W."/>
            <person name="Henn M.R."/>
            <person name="Taylor J.W."/>
            <person name="Rounsley S.D."/>
        </authorList>
    </citation>
    <scope>NUCLEOTIDE SEQUENCE [LARGE SCALE GENOMIC DNA]</scope>
    <source>
        <strain evidence="2">RMSCC 2394</strain>
    </source>
</reference>
<evidence type="ECO:0000313" key="1">
    <source>
        <dbReference type="EMBL" id="KMP00006.1"/>
    </source>
</evidence>
<dbReference type="EMBL" id="DS028093">
    <property type="protein sequence ID" value="KMP00006.1"/>
    <property type="molecule type" value="Genomic_DNA"/>
</dbReference>
<protein>
    <submittedName>
        <fullName evidence="1">Uncharacterized protein</fullName>
    </submittedName>
</protein>
<accession>A0A0J6XV41</accession>